<feature type="compositionally biased region" description="Low complexity" evidence="1">
    <location>
        <begin position="40"/>
        <end position="71"/>
    </location>
</feature>
<evidence type="ECO:0000256" key="1">
    <source>
        <dbReference type="SAM" id="MobiDB-lite"/>
    </source>
</evidence>
<feature type="region of interest" description="Disordered" evidence="1">
    <location>
        <begin position="1"/>
        <end position="71"/>
    </location>
</feature>
<name>A0A109HQC7_XANCT</name>
<dbReference type="Proteomes" id="UP000055854">
    <property type="component" value="Unassembled WGS sequence"/>
</dbReference>
<evidence type="ECO:0000313" key="2">
    <source>
        <dbReference type="EMBL" id="KWV16381.1"/>
    </source>
</evidence>
<feature type="compositionally biased region" description="Basic and acidic residues" evidence="1">
    <location>
        <begin position="1"/>
        <end position="21"/>
    </location>
</feature>
<reference evidence="2 3" key="1">
    <citation type="submission" date="2015-11" db="EMBL/GenBank/DDBJ databases">
        <title>Long Read and Single Molecule DNA Sequencing Simplifies Genome Assembly and TAL Effector Gene Analysis of Xanthomonas translucens.</title>
        <authorList>
            <person name="Peng Z."/>
            <person name="Hu Y."/>
            <person name="Xie J."/>
            <person name="Potnis N."/>
            <person name="Akhunova A."/>
            <person name="Jones J."/>
            <person name="Liu Z."/>
            <person name="White F."/>
            <person name="Liu S."/>
        </authorList>
    </citation>
    <scope>NUCLEOTIDE SEQUENCE [LARGE SCALE GENOMIC DNA]</scope>
    <source>
        <strain evidence="2 3">B1</strain>
    </source>
</reference>
<dbReference type="AlphaFoldDB" id="A0A109HQC7"/>
<gene>
    <name evidence="2" type="ORF">ATB53_09730</name>
</gene>
<organism evidence="2 3">
    <name type="scientific">Xanthomonas campestris pv. translucens</name>
    <dbReference type="NCBI Taxonomy" id="343"/>
    <lineage>
        <taxon>Bacteria</taxon>
        <taxon>Pseudomonadati</taxon>
        <taxon>Pseudomonadota</taxon>
        <taxon>Gammaproteobacteria</taxon>
        <taxon>Lysobacterales</taxon>
        <taxon>Lysobacteraceae</taxon>
        <taxon>Xanthomonas</taxon>
        <taxon>Xanthomonas translucens group</taxon>
    </lineage>
</organism>
<protein>
    <submittedName>
        <fullName evidence="2">Uncharacterized protein</fullName>
    </submittedName>
</protein>
<sequence>MANDDELKKTVDTFDATDAKRGQAQRQTLDNTPEREARPAQETYQQLQEYTAQQQATQVQTQAQSPQVPTR</sequence>
<evidence type="ECO:0000313" key="3">
    <source>
        <dbReference type="Proteomes" id="UP000055854"/>
    </source>
</evidence>
<dbReference type="RefSeq" id="WP_003476730.1">
    <property type="nucleotide sequence ID" value="NZ_CP074365.1"/>
</dbReference>
<proteinExistence type="predicted"/>
<dbReference type="OrthoDB" id="6028430at2"/>
<comment type="caution">
    <text evidence="2">The sequence shown here is derived from an EMBL/GenBank/DDBJ whole genome shotgun (WGS) entry which is preliminary data.</text>
</comment>
<accession>A0A109HQC7</accession>
<dbReference type="EMBL" id="LNTA01000030">
    <property type="protein sequence ID" value="KWV16381.1"/>
    <property type="molecule type" value="Genomic_DNA"/>
</dbReference>